<reference evidence="13 14" key="1">
    <citation type="submission" date="2021-07" db="EMBL/GenBank/DDBJ databases">
        <title>Paraburkholderia edwinii protects Aspergillus sp. from phenazines by acting as a toxin sponge.</title>
        <authorList>
            <person name="Dahlstrom K.M."/>
            <person name="Newman D.K."/>
        </authorList>
    </citation>
    <scope>NUCLEOTIDE SEQUENCE [LARGE SCALE GENOMIC DNA]</scope>
    <source>
        <strain evidence="13 14">Pe01</strain>
    </source>
</reference>
<organism evidence="13 14">
    <name type="scientific">Paraburkholderia edwinii</name>
    <dbReference type="NCBI Taxonomy" id="2861782"/>
    <lineage>
        <taxon>Bacteria</taxon>
        <taxon>Pseudomonadati</taxon>
        <taxon>Pseudomonadota</taxon>
        <taxon>Betaproteobacteria</taxon>
        <taxon>Burkholderiales</taxon>
        <taxon>Burkholderiaceae</taxon>
        <taxon>Paraburkholderia</taxon>
    </lineage>
</organism>
<dbReference type="Gene3D" id="2.40.160.10">
    <property type="entry name" value="Porin"/>
    <property type="match status" value="1"/>
</dbReference>
<evidence type="ECO:0000313" key="14">
    <source>
        <dbReference type="Proteomes" id="UP000826462"/>
    </source>
</evidence>
<evidence type="ECO:0000259" key="12">
    <source>
        <dbReference type="Pfam" id="PF13609"/>
    </source>
</evidence>
<evidence type="ECO:0000256" key="8">
    <source>
        <dbReference type="ARBA" id="ARBA00023114"/>
    </source>
</evidence>
<dbReference type="RefSeq" id="WP_219801336.1">
    <property type="nucleotide sequence ID" value="NZ_CP080096.1"/>
</dbReference>
<evidence type="ECO:0000256" key="10">
    <source>
        <dbReference type="ARBA" id="ARBA00023237"/>
    </source>
</evidence>
<evidence type="ECO:0000256" key="1">
    <source>
        <dbReference type="ARBA" id="ARBA00004571"/>
    </source>
</evidence>
<comment type="subunit">
    <text evidence="2">Homotrimer.</text>
</comment>
<keyword evidence="5" id="KW-0812">Transmembrane</keyword>
<dbReference type="InterPro" id="IPR023614">
    <property type="entry name" value="Porin_dom_sf"/>
</dbReference>
<keyword evidence="10" id="KW-0998">Cell outer membrane</keyword>
<evidence type="ECO:0000256" key="6">
    <source>
        <dbReference type="ARBA" id="ARBA00022729"/>
    </source>
</evidence>
<keyword evidence="3" id="KW-0813">Transport</keyword>
<evidence type="ECO:0000256" key="11">
    <source>
        <dbReference type="SAM" id="SignalP"/>
    </source>
</evidence>
<evidence type="ECO:0000256" key="7">
    <source>
        <dbReference type="ARBA" id="ARBA00023065"/>
    </source>
</evidence>
<dbReference type="PANTHER" id="PTHR34501:SF9">
    <property type="entry name" value="MAJOR OUTER MEMBRANE PROTEIN P.IA"/>
    <property type="match status" value="1"/>
</dbReference>
<protein>
    <submittedName>
        <fullName evidence="13">Porin</fullName>
    </submittedName>
</protein>
<proteinExistence type="predicted"/>
<feature type="domain" description="Porin" evidence="12">
    <location>
        <begin position="8"/>
        <end position="350"/>
    </location>
</feature>
<dbReference type="EMBL" id="CP080096">
    <property type="protein sequence ID" value="QYD71907.1"/>
    <property type="molecule type" value="Genomic_DNA"/>
</dbReference>
<keyword evidence="6 11" id="KW-0732">Signal</keyword>
<evidence type="ECO:0000256" key="3">
    <source>
        <dbReference type="ARBA" id="ARBA00022448"/>
    </source>
</evidence>
<keyword evidence="8" id="KW-0626">Porin</keyword>
<keyword evidence="7" id="KW-0406">Ion transport</keyword>
<evidence type="ECO:0000256" key="4">
    <source>
        <dbReference type="ARBA" id="ARBA00022452"/>
    </source>
</evidence>
<gene>
    <name evidence="13" type="ORF">KZJ38_33670</name>
</gene>
<name>A0ABX8UX34_9BURK</name>
<dbReference type="SUPFAM" id="SSF56935">
    <property type="entry name" value="Porins"/>
    <property type="match status" value="1"/>
</dbReference>
<keyword evidence="4" id="KW-1134">Transmembrane beta strand</keyword>
<accession>A0ABX8UX34</accession>
<dbReference type="InterPro" id="IPR001702">
    <property type="entry name" value="Porin_Gram-ve"/>
</dbReference>
<evidence type="ECO:0000256" key="5">
    <source>
        <dbReference type="ARBA" id="ARBA00022692"/>
    </source>
</evidence>
<evidence type="ECO:0000313" key="13">
    <source>
        <dbReference type="EMBL" id="QYD71907.1"/>
    </source>
</evidence>
<dbReference type="Proteomes" id="UP000826462">
    <property type="component" value="Chromosome 2"/>
</dbReference>
<dbReference type="PRINTS" id="PR00182">
    <property type="entry name" value="ECOLNEIPORIN"/>
</dbReference>
<evidence type="ECO:0000256" key="9">
    <source>
        <dbReference type="ARBA" id="ARBA00023136"/>
    </source>
</evidence>
<dbReference type="PANTHER" id="PTHR34501">
    <property type="entry name" value="PROTEIN YDDL-RELATED"/>
    <property type="match status" value="1"/>
</dbReference>
<feature type="chain" id="PRO_5046995855" evidence="11">
    <location>
        <begin position="21"/>
        <end position="392"/>
    </location>
</feature>
<sequence length="392" mass="41016">MRKTLMFAALSSVLSSASHAQSSVSLYGLVDAGITYTNNVKGHSLWQETSGAVNSTRWGLRGTEDLGGGLMAIFTLEGGFSTNNGTLSQGGREFGRQAFVGLADSKFGALTLGRQYDSMVDYVEPLALPGQQFGGTFTAHPFDNDNLDNTFRLNNSVKYESPDIAGLKFGGVYAFSNNAGQFANNRAYSAGATYSYGALTVAAAYLQLNNNLSGATPAAALTSVSSTGAVAGDSTLLAGRQQTWGAAVNYGIGPVVAGFVYSQTNLTQGFGVNPTTAGQTISFGGNSVHFQNFELNGHYALTPAVSLAGSYTYTQANFGAGSEPKWGQVNLQAAYYFSKLTTVYLQGEYQHLMNREGLNGQTIGAMINNTASGGASSTGNQVAVTAGLRVRF</sequence>
<evidence type="ECO:0000256" key="2">
    <source>
        <dbReference type="ARBA" id="ARBA00011233"/>
    </source>
</evidence>
<dbReference type="CDD" id="cd00342">
    <property type="entry name" value="gram_neg_porins"/>
    <property type="match status" value="1"/>
</dbReference>
<dbReference type="InterPro" id="IPR033900">
    <property type="entry name" value="Gram_neg_porin_domain"/>
</dbReference>
<keyword evidence="9" id="KW-0472">Membrane</keyword>
<keyword evidence="14" id="KW-1185">Reference proteome</keyword>
<dbReference type="InterPro" id="IPR050298">
    <property type="entry name" value="Gram-neg_bact_OMP"/>
</dbReference>
<comment type="subcellular location">
    <subcellularLocation>
        <location evidence="1">Cell outer membrane</location>
        <topology evidence="1">Multi-pass membrane protein</topology>
    </subcellularLocation>
</comment>
<feature type="signal peptide" evidence="11">
    <location>
        <begin position="1"/>
        <end position="20"/>
    </location>
</feature>
<dbReference type="Pfam" id="PF13609">
    <property type="entry name" value="Porin_4"/>
    <property type="match status" value="1"/>
</dbReference>